<evidence type="ECO:0000313" key="1">
    <source>
        <dbReference type="EMBL" id="OEJ72532.1"/>
    </source>
</evidence>
<dbReference type="AlphaFoldDB" id="A0A1E5QCZ4"/>
<protein>
    <submittedName>
        <fullName evidence="1">Uncharacterized protein</fullName>
    </submittedName>
</protein>
<reference evidence="1" key="1">
    <citation type="submission" date="2016-09" db="EMBL/GenBank/DDBJ databases">
        <title>Draft genome of thermotolerant cyanobacterium Desertifilum sp. strain IPPAS B-1220.</title>
        <authorList>
            <person name="Sinetova M.A."/>
            <person name="Bolakhan K."/>
            <person name="Zayadan B.K."/>
            <person name="Mironov K.S."/>
            <person name="Ustinova V."/>
            <person name="Kupriyanova E.V."/>
            <person name="Sidorov R.A."/>
            <person name="Skrypnik A.N."/>
            <person name="Gogoleva N.E."/>
            <person name="Gogolev Y.V."/>
            <person name="Los D.A."/>
        </authorList>
    </citation>
    <scope>NUCLEOTIDE SEQUENCE [LARGE SCALE GENOMIC DNA]</scope>
    <source>
        <strain evidence="1">IPPAS B-1220</strain>
    </source>
</reference>
<organism evidence="1">
    <name type="scientific">Desertifilum tharense IPPAS B-1220</name>
    <dbReference type="NCBI Taxonomy" id="1781255"/>
    <lineage>
        <taxon>Bacteria</taxon>
        <taxon>Bacillati</taxon>
        <taxon>Cyanobacteriota</taxon>
        <taxon>Cyanophyceae</taxon>
        <taxon>Desertifilales</taxon>
        <taxon>Desertifilaceae</taxon>
        <taxon>Desertifilum</taxon>
    </lineage>
</organism>
<proteinExistence type="predicted"/>
<sequence length="94" mass="11032">MRIDEVKQAVLAAETYLKSLQGILNNRIENLAIEEVEKSEDNQFWLITLSFERHPKSGSILPGIHEFEREYKLFKINSLTKEVESMKVRVLRNQ</sequence>
<gene>
    <name evidence="1" type="ORF">BH720_23805</name>
</gene>
<dbReference type="STRING" id="1781255.BH720_23805"/>
<dbReference type="OrthoDB" id="463798at2"/>
<accession>A0A1E5QCZ4</accession>
<dbReference type="RefSeq" id="WP_069969725.1">
    <property type="nucleotide sequence ID" value="NZ_CM124774.1"/>
</dbReference>
<dbReference type="EMBL" id="MJGC01000121">
    <property type="protein sequence ID" value="OEJ72532.1"/>
    <property type="molecule type" value="Genomic_DNA"/>
</dbReference>
<comment type="caution">
    <text evidence="1">The sequence shown here is derived from an EMBL/GenBank/DDBJ whole genome shotgun (WGS) entry which is preliminary data.</text>
</comment>
<name>A0A1E5QCZ4_9CYAN</name>